<protein>
    <submittedName>
        <fullName evidence="1">Uncharacterized protein</fullName>
    </submittedName>
</protein>
<organism evidence="1 2">
    <name type="scientific">Macrosiphum euphorbiae</name>
    <name type="common">potato aphid</name>
    <dbReference type="NCBI Taxonomy" id="13131"/>
    <lineage>
        <taxon>Eukaryota</taxon>
        <taxon>Metazoa</taxon>
        <taxon>Ecdysozoa</taxon>
        <taxon>Arthropoda</taxon>
        <taxon>Hexapoda</taxon>
        <taxon>Insecta</taxon>
        <taxon>Pterygota</taxon>
        <taxon>Neoptera</taxon>
        <taxon>Paraneoptera</taxon>
        <taxon>Hemiptera</taxon>
        <taxon>Sternorrhyncha</taxon>
        <taxon>Aphidomorpha</taxon>
        <taxon>Aphidoidea</taxon>
        <taxon>Aphididae</taxon>
        <taxon>Macrosiphini</taxon>
        <taxon>Macrosiphum</taxon>
    </lineage>
</organism>
<evidence type="ECO:0000313" key="1">
    <source>
        <dbReference type="EMBL" id="CAI6346666.1"/>
    </source>
</evidence>
<dbReference type="EMBL" id="CARXXK010000001">
    <property type="protein sequence ID" value="CAI6346666.1"/>
    <property type="molecule type" value="Genomic_DNA"/>
</dbReference>
<evidence type="ECO:0000313" key="2">
    <source>
        <dbReference type="Proteomes" id="UP001160148"/>
    </source>
</evidence>
<dbReference type="Proteomes" id="UP001160148">
    <property type="component" value="Unassembled WGS sequence"/>
</dbReference>
<keyword evidence="2" id="KW-1185">Reference proteome</keyword>
<accession>A0AAV0VYD0</accession>
<dbReference type="AlphaFoldDB" id="A0AAV0VYD0"/>
<proteinExistence type="predicted"/>
<sequence>MALLKDPKQEAIGSLSLNFGSGTIGSEEMDFGKIFTGGYFKYHMSLFGDIFNTMETLTTPALCKSYFLKNNEDE</sequence>
<reference evidence="1 2" key="1">
    <citation type="submission" date="2023-01" db="EMBL/GenBank/DDBJ databases">
        <authorList>
            <person name="Whitehead M."/>
        </authorList>
    </citation>
    <scope>NUCLEOTIDE SEQUENCE [LARGE SCALE GENOMIC DNA]</scope>
</reference>
<comment type="caution">
    <text evidence="1">The sequence shown here is derived from an EMBL/GenBank/DDBJ whole genome shotgun (WGS) entry which is preliminary data.</text>
</comment>
<gene>
    <name evidence="1" type="ORF">MEUPH1_LOCUS3551</name>
</gene>
<name>A0AAV0VYD0_9HEMI</name>